<evidence type="ECO:0000313" key="2">
    <source>
        <dbReference type="EMBL" id="GGN45183.1"/>
    </source>
</evidence>
<dbReference type="Proteomes" id="UP000605099">
    <property type="component" value="Unassembled WGS sequence"/>
</dbReference>
<evidence type="ECO:0008006" key="4">
    <source>
        <dbReference type="Google" id="ProtNLM"/>
    </source>
</evidence>
<keyword evidence="3" id="KW-1185">Reference proteome</keyword>
<protein>
    <recommendedName>
        <fullName evidence="4">Lipoprotein</fullName>
    </recommendedName>
</protein>
<organism evidence="2 3">
    <name type="scientific">Novosphingobium indicum</name>
    <dbReference type="NCBI Taxonomy" id="462949"/>
    <lineage>
        <taxon>Bacteria</taxon>
        <taxon>Pseudomonadati</taxon>
        <taxon>Pseudomonadota</taxon>
        <taxon>Alphaproteobacteria</taxon>
        <taxon>Sphingomonadales</taxon>
        <taxon>Sphingomonadaceae</taxon>
        <taxon>Novosphingobium</taxon>
    </lineage>
</organism>
<comment type="caution">
    <text evidence="2">The sequence shown here is derived from an EMBL/GenBank/DDBJ whole genome shotgun (WGS) entry which is preliminary data.</text>
</comment>
<feature type="compositionally biased region" description="Basic and acidic residues" evidence="1">
    <location>
        <begin position="123"/>
        <end position="136"/>
    </location>
</feature>
<name>A0ABQ2JD79_9SPHN</name>
<evidence type="ECO:0000313" key="3">
    <source>
        <dbReference type="Proteomes" id="UP000605099"/>
    </source>
</evidence>
<reference evidence="3" key="1">
    <citation type="journal article" date="2019" name="Int. J. Syst. Evol. Microbiol.">
        <title>The Global Catalogue of Microorganisms (GCM) 10K type strain sequencing project: providing services to taxonomists for standard genome sequencing and annotation.</title>
        <authorList>
            <consortium name="The Broad Institute Genomics Platform"/>
            <consortium name="The Broad Institute Genome Sequencing Center for Infectious Disease"/>
            <person name="Wu L."/>
            <person name="Ma J."/>
        </authorList>
    </citation>
    <scope>NUCLEOTIDE SEQUENCE [LARGE SCALE GENOMIC DNA]</scope>
    <source>
        <strain evidence="3">CGMCC 1.6784</strain>
    </source>
</reference>
<sequence>MIAGISACSSGEPVAEPTSYRIEKADLTAAEPDDICRTKDAAFLRNLLLRITGALPPGTSSFEFVDFNVPSMPEGKGMQATVRFRAAPPGGKPKTMYATGAFDPKDCRVGHLIGGPGEGSDNPDAKTTFEEAGSKP</sequence>
<accession>A0ABQ2JD79</accession>
<gene>
    <name evidence="2" type="ORF">GCM10011349_10920</name>
</gene>
<feature type="region of interest" description="Disordered" evidence="1">
    <location>
        <begin position="108"/>
        <end position="136"/>
    </location>
</feature>
<proteinExistence type="predicted"/>
<evidence type="ECO:0000256" key="1">
    <source>
        <dbReference type="SAM" id="MobiDB-lite"/>
    </source>
</evidence>
<dbReference type="EMBL" id="BMLK01000004">
    <property type="protein sequence ID" value="GGN45183.1"/>
    <property type="molecule type" value="Genomic_DNA"/>
</dbReference>